<organism evidence="1 2">
    <name type="scientific">Enterococcus plantarum</name>
    <dbReference type="NCBI Taxonomy" id="1077675"/>
    <lineage>
        <taxon>Bacteria</taxon>
        <taxon>Bacillati</taxon>
        <taxon>Bacillota</taxon>
        <taxon>Bacilli</taxon>
        <taxon>Lactobacillales</taxon>
        <taxon>Enterococcaceae</taxon>
        <taxon>Enterococcus</taxon>
    </lineage>
</organism>
<dbReference type="AlphaFoldDB" id="A0A2W3Z708"/>
<dbReference type="OrthoDB" id="9990080at2"/>
<accession>A0A2W3Z708</accession>
<comment type="caution">
    <text evidence="1">The sequence shown here is derived from an EMBL/GenBank/DDBJ whole genome shotgun (WGS) entry which is preliminary data.</text>
</comment>
<dbReference type="Proteomes" id="UP000249828">
    <property type="component" value="Unassembled WGS sequence"/>
</dbReference>
<gene>
    <name evidence="1" type="ORF">CI088_04365</name>
</gene>
<name>A0A2W3Z708_9ENTE</name>
<keyword evidence="2" id="KW-1185">Reference proteome</keyword>
<reference evidence="1 2" key="1">
    <citation type="submission" date="2017-11" db="EMBL/GenBank/DDBJ databases">
        <title>Draft genome sequence of Enterococcus plantarum TRW2 strain isolated from lettuce.</title>
        <authorList>
            <person name="Kim E.B."/>
            <person name="Marco M.L."/>
            <person name="Williams T.R."/>
            <person name="You I.H."/>
        </authorList>
    </citation>
    <scope>NUCLEOTIDE SEQUENCE [LARGE SCALE GENOMIC DNA]</scope>
    <source>
        <strain evidence="1 2">TRW2</strain>
    </source>
</reference>
<proteinExistence type="predicted"/>
<protein>
    <submittedName>
        <fullName evidence="1">Uncharacterized protein</fullName>
    </submittedName>
</protein>
<dbReference type="RefSeq" id="WP_069655551.1">
    <property type="nucleotide sequence ID" value="NZ_MIKA01000050.1"/>
</dbReference>
<evidence type="ECO:0000313" key="2">
    <source>
        <dbReference type="Proteomes" id="UP000249828"/>
    </source>
</evidence>
<evidence type="ECO:0000313" key="1">
    <source>
        <dbReference type="EMBL" id="PZL75681.1"/>
    </source>
</evidence>
<dbReference type="EMBL" id="PIEU01000042">
    <property type="protein sequence ID" value="PZL75681.1"/>
    <property type="molecule type" value="Genomic_DNA"/>
</dbReference>
<sequence length="132" mass="15147">MKEQIQLMKLVFDTLNKLSTTQLDDLLAKKAQLKLIYPEEKKVKNEISNNEIDKIVNEISNELEQVDSRDKAESILNNRTINKQMLKLISKKYNISLNGKDSNTVIIEKIIENVVGSKIKFDALLNTDLKKS</sequence>
<dbReference type="STRING" id="1077675.BCR22_08275"/>